<proteinExistence type="inferred from homology"/>
<evidence type="ECO:0000256" key="3">
    <source>
        <dbReference type="SAM" id="Coils"/>
    </source>
</evidence>
<dbReference type="NCBIfam" id="TIGR01730">
    <property type="entry name" value="RND_mfp"/>
    <property type="match status" value="1"/>
</dbReference>
<dbReference type="Pfam" id="PF25973">
    <property type="entry name" value="BSH_CzcB"/>
    <property type="match status" value="1"/>
</dbReference>
<evidence type="ECO:0000256" key="2">
    <source>
        <dbReference type="ARBA" id="ARBA00022448"/>
    </source>
</evidence>
<dbReference type="Pfam" id="PF25954">
    <property type="entry name" value="Beta-barrel_RND_2"/>
    <property type="match status" value="1"/>
</dbReference>
<feature type="domain" description="CusB-like beta-barrel" evidence="4">
    <location>
        <begin position="215"/>
        <end position="287"/>
    </location>
</feature>
<dbReference type="Gene3D" id="2.40.30.170">
    <property type="match status" value="1"/>
</dbReference>
<name>A0ABN1MNU5_9FLAO</name>
<dbReference type="SUPFAM" id="SSF111369">
    <property type="entry name" value="HlyD-like secretion proteins"/>
    <property type="match status" value="1"/>
</dbReference>
<keyword evidence="7" id="KW-1185">Reference proteome</keyword>
<evidence type="ECO:0000259" key="4">
    <source>
        <dbReference type="Pfam" id="PF25954"/>
    </source>
</evidence>
<dbReference type="Gene3D" id="2.40.420.20">
    <property type="match status" value="1"/>
</dbReference>
<evidence type="ECO:0000259" key="5">
    <source>
        <dbReference type="Pfam" id="PF25973"/>
    </source>
</evidence>
<dbReference type="PANTHER" id="PTHR30097">
    <property type="entry name" value="CATION EFFLUX SYSTEM PROTEIN CUSB"/>
    <property type="match status" value="1"/>
</dbReference>
<protein>
    <submittedName>
        <fullName evidence="6">Efflux RND transporter periplasmic adaptor subunit</fullName>
    </submittedName>
</protein>
<dbReference type="InterPro" id="IPR006143">
    <property type="entry name" value="RND_pump_MFP"/>
</dbReference>
<dbReference type="Gene3D" id="1.10.287.470">
    <property type="entry name" value="Helix hairpin bin"/>
    <property type="match status" value="1"/>
</dbReference>
<feature type="coiled-coil region" evidence="3">
    <location>
        <begin position="108"/>
        <end position="166"/>
    </location>
</feature>
<evidence type="ECO:0000313" key="6">
    <source>
        <dbReference type="EMBL" id="GAA0874965.1"/>
    </source>
</evidence>
<dbReference type="InterPro" id="IPR058647">
    <property type="entry name" value="BSH_CzcB-like"/>
</dbReference>
<keyword evidence="3" id="KW-0175">Coiled coil</keyword>
<reference evidence="6 7" key="1">
    <citation type="journal article" date="2019" name="Int. J. Syst. Evol. Microbiol.">
        <title>The Global Catalogue of Microorganisms (GCM) 10K type strain sequencing project: providing services to taxonomists for standard genome sequencing and annotation.</title>
        <authorList>
            <consortium name="The Broad Institute Genomics Platform"/>
            <consortium name="The Broad Institute Genome Sequencing Center for Infectious Disease"/>
            <person name="Wu L."/>
            <person name="Ma J."/>
        </authorList>
    </citation>
    <scope>NUCLEOTIDE SEQUENCE [LARGE SCALE GENOMIC DNA]</scope>
    <source>
        <strain evidence="6 7">JCM 16083</strain>
    </source>
</reference>
<evidence type="ECO:0000256" key="1">
    <source>
        <dbReference type="ARBA" id="ARBA00009477"/>
    </source>
</evidence>
<keyword evidence="2" id="KW-0813">Transport</keyword>
<organism evidence="6 7">
    <name type="scientific">Wandonia haliotis</name>
    <dbReference type="NCBI Taxonomy" id="574963"/>
    <lineage>
        <taxon>Bacteria</taxon>
        <taxon>Pseudomonadati</taxon>
        <taxon>Bacteroidota</taxon>
        <taxon>Flavobacteriia</taxon>
        <taxon>Flavobacteriales</taxon>
        <taxon>Crocinitomicaceae</taxon>
        <taxon>Wandonia</taxon>
    </lineage>
</organism>
<dbReference type="InterPro" id="IPR051909">
    <property type="entry name" value="MFP_Cation_Efflux"/>
</dbReference>
<dbReference type="Proteomes" id="UP001501126">
    <property type="component" value="Unassembled WGS sequence"/>
</dbReference>
<dbReference type="InterPro" id="IPR058792">
    <property type="entry name" value="Beta-barrel_RND_2"/>
</dbReference>
<dbReference type="PANTHER" id="PTHR30097:SF4">
    <property type="entry name" value="SLR6042 PROTEIN"/>
    <property type="match status" value="1"/>
</dbReference>
<dbReference type="EMBL" id="BAAAFH010000007">
    <property type="protein sequence ID" value="GAA0874965.1"/>
    <property type="molecule type" value="Genomic_DNA"/>
</dbReference>
<dbReference type="Gene3D" id="2.40.50.100">
    <property type="match status" value="1"/>
</dbReference>
<dbReference type="PROSITE" id="PS51257">
    <property type="entry name" value="PROKAR_LIPOPROTEIN"/>
    <property type="match status" value="1"/>
</dbReference>
<gene>
    <name evidence="6" type="ORF">GCM10009118_13730</name>
</gene>
<sequence length="368" mass="40819">MKRKKIIHYIILSAIVLTGCGNEKTGLTPSHKEPFCLNAAMKKKSEFSEAQKEQVTEGLHLTGSVESNPDQVIHFVSLVGGIITNTSFSLGDEVKKGQVLAELRSPELSSLQAEQKNLEALIRVAQQKLEATQSMYSDGISSQKELLEAQSELDILKSEREKVKANLNLFSASPEKNVFQIKAPVSGIITAKSIASGTQISAESEPLFTISDLSEVWVMANVYATNVQNIETGIPVEIRTLSYPGEVFRGQVNAISQVYDNEARVLKARIILPNPELKLKPGMPVDIIAIRQLEKEAVSIPTQSIVFDDNKNYVVIYKSDCELEIREIDLLSKNNGTSFISEGVLEHEKVLSKNQLLLYEQLKNFMDR</sequence>
<evidence type="ECO:0000313" key="7">
    <source>
        <dbReference type="Proteomes" id="UP001501126"/>
    </source>
</evidence>
<feature type="domain" description="CzcB-like barrel-sandwich hybrid" evidence="5">
    <location>
        <begin position="72"/>
        <end position="212"/>
    </location>
</feature>
<comment type="caution">
    <text evidence="6">The sequence shown here is derived from an EMBL/GenBank/DDBJ whole genome shotgun (WGS) entry which is preliminary data.</text>
</comment>
<accession>A0ABN1MNU5</accession>
<dbReference type="RefSeq" id="WP_343785933.1">
    <property type="nucleotide sequence ID" value="NZ_BAAAFH010000007.1"/>
</dbReference>
<comment type="similarity">
    <text evidence="1">Belongs to the membrane fusion protein (MFP) (TC 8.A.1) family.</text>
</comment>